<sequence length="221" mass="23273">MPTTDAYGQGVSIAALTDAPNAATLAQNIADGLAQRGVMRFASASARAATITSPVEGMESWLQDTNSLEVYDGSAWKAVPYGTQWTTYAVAWTATTTNPSLGNGTLVGQYMKIGTTCHIYIKLVIGSTTNAGSGTYRFSLPFTTATITNSDPGCLVAVFSRATTPNHGSGNSPLGGGWTTTDQIWFPSSTPGDENVWTNTQPWAPATTNVFRIHGTYQTAT</sequence>
<reference evidence="1 2" key="1">
    <citation type="journal article" date="2019" name="Int. J. Syst. Evol. Microbiol.">
        <title>The Global Catalogue of Microorganisms (GCM) 10K type strain sequencing project: providing services to taxonomists for standard genome sequencing and annotation.</title>
        <authorList>
            <consortium name="The Broad Institute Genomics Platform"/>
            <consortium name="The Broad Institute Genome Sequencing Center for Infectious Disease"/>
            <person name="Wu L."/>
            <person name="Ma J."/>
        </authorList>
    </citation>
    <scope>NUCLEOTIDE SEQUENCE [LARGE SCALE GENOMIC DNA]</scope>
    <source>
        <strain evidence="1 2">JCM 10649</strain>
    </source>
</reference>
<dbReference type="RefSeq" id="WP_344088005.1">
    <property type="nucleotide sequence ID" value="NZ_BAAAHB010000011.1"/>
</dbReference>
<evidence type="ECO:0000313" key="1">
    <source>
        <dbReference type="EMBL" id="GAA0454380.1"/>
    </source>
</evidence>
<comment type="caution">
    <text evidence="1">The sequence shown here is derived from an EMBL/GenBank/DDBJ whole genome shotgun (WGS) entry which is preliminary data.</text>
</comment>
<organism evidence="1 2">
    <name type="scientific">Streptomyces stramineus</name>
    <dbReference type="NCBI Taxonomy" id="173861"/>
    <lineage>
        <taxon>Bacteria</taxon>
        <taxon>Bacillati</taxon>
        <taxon>Actinomycetota</taxon>
        <taxon>Actinomycetes</taxon>
        <taxon>Kitasatosporales</taxon>
        <taxon>Streptomycetaceae</taxon>
        <taxon>Streptomyces</taxon>
    </lineage>
</organism>
<accession>A0ABN0ZP62</accession>
<keyword evidence="2" id="KW-1185">Reference proteome</keyword>
<dbReference type="Proteomes" id="UP001499895">
    <property type="component" value="Unassembled WGS sequence"/>
</dbReference>
<evidence type="ECO:0000313" key="2">
    <source>
        <dbReference type="Proteomes" id="UP001499895"/>
    </source>
</evidence>
<protein>
    <submittedName>
        <fullName evidence="1">Uncharacterized protein</fullName>
    </submittedName>
</protein>
<name>A0ABN0ZP62_9ACTN</name>
<gene>
    <name evidence="1" type="ORF">GCM10009544_16440</name>
</gene>
<dbReference type="EMBL" id="BAAAHB010000011">
    <property type="protein sequence ID" value="GAA0454380.1"/>
    <property type="molecule type" value="Genomic_DNA"/>
</dbReference>
<proteinExistence type="predicted"/>